<sequence>MPRFTKEVIQTLLDQNEGFERTTYYKDRNFREDNHYIISGGNLYIRRTGKTSWSDSKFDEEEIADVEQARKFLKKFYDDLNCDGVE</sequence>
<gene>
    <name evidence="1" type="ORF">GLW05_11895</name>
</gene>
<protein>
    <submittedName>
        <fullName evidence="1">Uncharacterized protein</fullName>
    </submittedName>
</protein>
<dbReference type="EMBL" id="WMEQ01000008">
    <property type="protein sequence ID" value="MYL34300.1"/>
    <property type="molecule type" value="Genomic_DNA"/>
</dbReference>
<organism evidence="1 2">
    <name type="scientific">Pontibacillus yanchengensis</name>
    <dbReference type="NCBI Taxonomy" id="462910"/>
    <lineage>
        <taxon>Bacteria</taxon>
        <taxon>Bacillati</taxon>
        <taxon>Bacillota</taxon>
        <taxon>Bacilli</taxon>
        <taxon>Bacillales</taxon>
        <taxon>Bacillaceae</taxon>
        <taxon>Pontibacillus</taxon>
    </lineage>
</organism>
<dbReference type="OrthoDB" id="5194906at2"/>
<dbReference type="Proteomes" id="UP000468638">
    <property type="component" value="Unassembled WGS sequence"/>
</dbReference>
<evidence type="ECO:0000313" key="1">
    <source>
        <dbReference type="EMBL" id="MYL34300.1"/>
    </source>
</evidence>
<dbReference type="AlphaFoldDB" id="A0A6I5A187"/>
<reference evidence="1 2" key="1">
    <citation type="submission" date="2019-11" db="EMBL/GenBank/DDBJ databases">
        <title>Genome sequences of 17 halophilic strains isolated from different environments.</title>
        <authorList>
            <person name="Furrow R.E."/>
        </authorList>
    </citation>
    <scope>NUCLEOTIDE SEQUENCE [LARGE SCALE GENOMIC DNA]</scope>
    <source>
        <strain evidence="1 2">22514_16_FS</strain>
    </source>
</reference>
<proteinExistence type="predicted"/>
<accession>A0A6I5A187</accession>
<name>A0A6I5A187_9BACI</name>
<comment type="caution">
    <text evidence="1">The sequence shown here is derived from an EMBL/GenBank/DDBJ whole genome shotgun (WGS) entry which is preliminary data.</text>
</comment>
<dbReference type="RefSeq" id="WP_160848599.1">
    <property type="nucleotide sequence ID" value="NZ_WMEQ01000008.1"/>
</dbReference>
<evidence type="ECO:0000313" key="2">
    <source>
        <dbReference type="Proteomes" id="UP000468638"/>
    </source>
</evidence>